<evidence type="ECO:0000259" key="2">
    <source>
        <dbReference type="Pfam" id="PF03457"/>
    </source>
</evidence>
<evidence type="ECO:0000313" key="3">
    <source>
        <dbReference type="EMBL" id="PRP77178.1"/>
    </source>
</evidence>
<feature type="compositionally biased region" description="Basic and acidic residues" evidence="1">
    <location>
        <begin position="377"/>
        <end position="389"/>
    </location>
</feature>
<keyword evidence="3" id="KW-0418">Kinase</keyword>
<feature type="compositionally biased region" description="Low complexity" evidence="1">
    <location>
        <begin position="288"/>
        <end position="299"/>
    </location>
</feature>
<accession>A0A2P6MZP6</accession>
<feature type="compositionally biased region" description="Low complexity" evidence="1">
    <location>
        <begin position="8"/>
        <end position="19"/>
    </location>
</feature>
<proteinExistence type="predicted"/>
<organism evidence="3 4">
    <name type="scientific">Planoprotostelium fungivorum</name>
    <dbReference type="NCBI Taxonomy" id="1890364"/>
    <lineage>
        <taxon>Eukaryota</taxon>
        <taxon>Amoebozoa</taxon>
        <taxon>Evosea</taxon>
        <taxon>Variosea</taxon>
        <taxon>Cavosteliida</taxon>
        <taxon>Cavosteliaceae</taxon>
        <taxon>Planoprotostelium</taxon>
    </lineage>
</organism>
<dbReference type="Gene3D" id="6.10.140.530">
    <property type="match status" value="1"/>
</dbReference>
<keyword evidence="3" id="KW-0808">Transferase</keyword>
<keyword evidence="3" id="KW-0675">Receptor</keyword>
<feature type="region of interest" description="Disordered" evidence="1">
    <location>
        <begin position="368"/>
        <end position="392"/>
    </location>
</feature>
<feature type="compositionally biased region" description="Basic and acidic residues" evidence="1">
    <location>
        <begin position="50"/>
        <end position="65"/>
    </location>
</feature>
<dbReference type="AlphaFoldDB" id="A0A2P6MZP6"/>
<feature type="region of interest" description="Disordered" evidence="1">
    <location>
        <begin position="1"/>
        <end position="71"/>
    </location>
</feature>
<dbReference type="InterPro" id="IPR005114">
    <property type="entry name" value="Helicase_assoc"/>
</dbReference>
<feature type="domain" description="Helicase-associated" evidence="2">
    <location>
        <begin position="461"/>
        <end position="523"/>
    </location>
</feature>
<reference evidence="3 4" key="1">
    <citation type="journal article" date="2018" name="Genome Biol. Evol.">
        <title>Multiple Roots of Fruiting Body Formation in Amoebozoa.</title>
        <authorList>
            <person name="Hillmann F."/>
            <person name="Forbes G."/>
            <person name="Novohradska S."/>
            <person name="Ferling I."/>
            <person name="Riege K."/>
            <person name="Groth M."/>
            <person name="Westermann M."/>
            <person name="Marz M."/>
            <person name="Spaller T."/>
            <person name="Winckler T."/>
            <person name="Schaap P."/>
            <person name="Glockner G."/>
        </authorList>
    </citation>
    <scope>NUCLEOTIDE SEQUENCE [LARGE SCALE GENOMIC DNA]</scope>
    <source>
        <strain evidence="3 4">Jena</strain>
    </source>
</reference>
<evidence type="ECO:0000256" key="1">
    <source>
        <dbReference type="SAM" id="MobiDB-lite"/>
    </source>
</evidence>
<dbReference type="Proteomes" id="UP000241769">
    <property type="component" value="Unassembled WGS sequence"/>
</dbReference>
<keyword evidence="4" id="KW-1185">Reference proteome</keyword>
<dbReference type="EMBL" id="MDYQ01000276">
    <property type="protein sequence ID" value="PRP77178.1"/>
    <property type="molecule type" value="Genomic_DNA"/>
</dbReference>
<feature type="compositionally biased region" description="Polar residues" evidence="1">
    <location>
        <begin position="274"/>
        <end position="287"/>
    </location>
</feature>
<dbReference type="GO" id="GO:0016301">
    <property type="term" value="F:kinase activity"/>
    <property type="evidence" value="ECO:0007669"/>
    <property type="project" value="UniProtKB-KW"/>
</dbReference>
<name>A0A2P6MZP6_9EUKA</name>
<evidence type="ECO:0000313" key="4">
    <source>
        <dbReference type="Proteomes" id="UP000241769"/>
    </source>
</evidence>
<sequence length="599" mass="67420">MSENTASNETNRTNENVEVPVLNQVPEVPMPLRTVIAVDDEGEGENTSGGDRKRSDLERDEENSAKRFKAASGGDDLRTLVYTMSSEMGMMRQRSEYEMDRRKKIERKFNELSAFALKQNEAILSLQQTIQQISNSVAQLTVLGGGSPQMQNFQHQITSQMQQMQQQFNQQITQQINQHTLHNQQALQQQMQQQQSQVQQQIQQQIQQQMSMSTPLVAYLKPGADKMVMIGSPYSTTSQVQPNLSNLDSTVNSNLQGIKAQQPIHTPQPPPRQNMATSSKVHNSNLTAKQQIQQKLKAANSTGSPIAAQPAPKVAASPVTHGDLYDTEITRNLSQITTPVKASVPTLRPAPKLPVAATTAPKLNVSTATPVPKLVSKKKEDEHSDDEPKISVNRTTGSYINELKAMAGDSGSFPALDFYKHMDLIQWTNECVRKKRKENLPEDIERDLNLLKFNWKEMKKKTPWEEQIVALKALKDETGGFDPKRSKTKSEDRYLTNWIRNTRASYERGQIEAQRVTQLKELGYIYDHPSQALPGAIPDNQLKSKQKAQVVTQQEKKEQEENDSSDEEPREAAPVKEKEEENKEEEDNMVSAYVMGLLS</sequence>
<feature type="region of interest" description="Disordered" evidence="1">
    <location>
        <begin position="532"/>
        <end position="599"/>
    </location>
</feature>
<dbReference type="Pfam" id="PF03457">
    <property type="entry name" value="HA"/>
    <property type="match status" value="1"/>
</dbReference>
<protein>
    <submittedName>
        <fullName evidence="3">Non-receptor tyrosine kinase</fullName>
    </submittedName>
</protein>
<feature type="compositionally biased region" description="Basic and acidic residues" evidence="1">
    <location>
        <begin position="570"/>
        <end position="581"/>
    </location>
</feature>
<feature type="compositionally biased region" description="Acidic residues" evidence="1">
    <location>
        <begin position="560"/>
        <end position="569"/>
    </location>
</feature>
<gene>
    <name evidence="3" type="ORF">PROFUN_14519</name>
</gene>
<dbReference type="PANTHER" id="PTHR33418">
    <property type="entry name" value="HELICASE-ASSOCIATED"/>
    <property type="match status" value="1"/>
</dbReference>
<dbReference type="PANTHER" id="PTHR33418:SF1">
    <property type="entry name" value="HELICASE-ASSOCIATED DOMAIN-CONTAINING PROTEIN"/>
    <property type="match status" value="1"/>
</dbReference>
<feature type="region of interest" description="Disordered" evidence="1">
    <location>
        <begin position="261"/>
        <end position="319"/>
    </location>
</feature>
<dbReference type="InParanoid" id="A0A2P6MZP6"/>
<comment type="caution">
    <text evidence="3">The sequence shown here is derived from an EMBL/GenBank/DDBJ whole genome shotgun (WGS) entry which is preliminary data.</text>
</comment>